<keyword evidence="2" id="KW-1185">Reference proteome</keyword>
<gene>
    <name evidence="1" type="ORF">HGUI_01080</name>
</gene>
<sequence>MSEENIITPVALENISQKVIIETLKASQNKSSIDNVLDQKAYVNDLVLKEVKATEEKALKLFSEKLANVSSDYIKQKDEEALINNQKKTASVAELNEKISSLQGSLKSLINTFNTNNSSSEIIDTKKKLYECLTNKETATKPLLCYDIVNELKKLSGK</sequence>
<dbReference type="VEuPathDB" id="FungiDB:HGUI_01080"/>
<reference evidence="2" key="1">
    <citation type="submission" date="2016-11" db="EMBL/GenBank/DDBJ databases">
        <authorList>
            <person name="Guldener U."/>
        </authorList>
    </citation>
    <scope>NUCLEOTIDE SEQUENCE [LARGE SCALE GENOMIC DNA]</scope>
</reference>
<protein>
    <recommendedName>
        <fullName evidence="3">MICOS complex subunit MIC19</fullName>
    </recommendedName>
</protein>
<accession>A0A1L0AXT5</accession>
<evidence type="ECO:0000313" key="2">
    <source>
        <dbReference type="Proteomes" id="UP000183365"/>
    </source>
</evidence>
<name>A0A1L0AXT5_9ASCO</name>
<dbReference type="AlphaFoldDB" id="A0A1L0AXT5"/>
<dbReference type="Proteomes" id="UP000183365">
    <property type="component" value="Unassembled WGS sequence"/>
</dbReference>
<dbReference type="OrthoDB" id="3971546at2759"/>
<dbReference type="InterPro" id="IPR012471">
    <property type="entry name" value="DUF1690"/>
</dbReference>
<evidence type="ECO:0008006" key="3">
    <source>
        <dbReference type="Google" id="ProtNLM"/>
    </source>
</evidence>
<dbReference type="Pfam" id="PF07956">
    <property type="entry name" value="DUF1690"/>
    <property type="match status" value="1"/>
</dbReference>
<evidence type="ECO:0000313" key="1">
    <source>
        <dbReference type="EMBL" id="SGZ38880.1"/>
    </source>
</evidence>
<dbReference type="EMBL" id="FQNF01000013">
    <property type="protein sequence ID" value="SGZ38880.1"/>
    <property type="molecule type" value="Genomic_DNA"/>
</dbReference>
<organism evidence="1 2">
    <name type="scientific">Hanseniaspora guilliermondii</name>
    <dbReference type="NCBI Taxonomy" id="56406"/>
    <lineage>
        <taxon>Eukaryota</taxon>
        <taxon>Fungi</taxon>
        <taxon>Dikarya</taxon>
        <taxon>Ascomycota</taxon>
        <taxon>Saccharomycotina</taxon>
        <taxon>Saccharomycetes</taxon>
        <taxon>Saccharomycodales</taxon>
        <taxon>Saccharomycodaceae</taxon>
        <taxon>Hanseniaspora</taxon>
    </lineage>
</organism>
<proteinExistence type="predicted"/>